<dbReference type="EMBL" id="LYOZ01000052">
    <property type="protein sequence ID" value="OCH97162.1"/>
    <property type="molecule type" value="Genomic_DNA"/>
</dbReference>
<dbReference type="PATRIC" id="fig|455.5.peg.2632"/>
<organism evidence="2 4">
    <name type="scientific">Legionella jamestowniensis</name>
    <dbReference type="NCBI Taxonomy" id="455"/>
    <lineage>
        <taxon>Bacteria</taxon>
        <taxon>Pseudomonadati</taxon>
        <taxon>Pseudomonadota</taxon>
        <taxon>Gammaproteobacteria</taxon>
        <taxon>Legionellales</taxon>
        <taxon>Legionellaceae</taxon>
        <taxon>Legionella</taxon>
    </lineage>
</organism>
<dbReference type="Proteomes" id="UP000093336">
    <property type="component" value="Unassembled WGS sequence"/>
</dbReference>
<evidence type="ECO:0000313" key="5">
    <source>
        <dbReference type="Proteomes" id="UP000093336"/>
    </source>
</evidence>
<evidence type="ECO:0000313" key="4">
    <source>
        <dbReference type="Proteomes" id="UP000054715"/>
    </source>
</evidence>
<comment type="caution">
    <text evidence="2">The sequence shown here is derived from an EMBL/GenBank/DDBJ whole genome shotgun (WGS) entry which is preliminary data.</text>
</comment>
<dbReference type="InterPro" id="IPR029068">
    <property type="entry name" value="Glyas_Bleomycin-R_OHBP_Dase"/>
</dbReference>
<gene>
    <name evidence="3" type="ORF">A8135_05920</name>
    <name evidence="2" type="ORF">Ljam_2506</name>
</gene>
<dbReference type="PIRSF" id="PIRSF039020">
    <property type="entry name" value="EhpR"/>
    <property type="match status" value="1"/>
</dbReference>
<name>A0A0W0UKS2_9GAMM</name>
<dbReference type="InterPro" id="IPR026275">
    <property type="entry name" value="Glyoxalase/dOase/EhpR"/>
</dbReference>
<keyword evidence="5" id="KW-1185">Reference proteome</keyword>
<dbReference type="InterPro" id="IPR037523">
    <property type="entry name" value="VOC_core"/>
</dbReference>
<sequence>MLEPNVIVMYVNNLTISRSFYQDLFNKSPVESSPSFTMFKLSNGMGLGLKDRRTVQPGIEGNGSKNGELAFTVANKEEVDALFLSWKEKRIRIAQRPTQVSFGYTFLAEDPDGNRLRVAALSNI</sequence>
<reference evidence="2 4" key="1">
    <citation type="submission" date="2015-11" db="EMBL/GenBank/DDBJ databases">
        <title>Genomic analysis of 38 Legionella species identifies large and diverse effector repertoires.</title>
        <authorList>
            <person name="Burstein D."/>
            <person name="Amaro F."/>
            <person name="Zusman T."/>
            <person name="Lifshitz Z."/>
            <person name="Cohen O."/>
            <person name="Gilbert J.A."/>
            <person name="Pupko T."/>
            <person name="Shuman H.A."/>
            <person name="Segal G."/>
        </authorList>
    </citation>
    <scope>NUCLEOTIDE SEQUENCE [LARGE SCALE GENOMIC DNA]</scope>
    <source>
        <strain evidence="2 4">JA-26-G1-E2</strain>
    </source>
</reference>
<evidence type="ECO:0000313" key="2">
    <source>
        <dbReference type="EMBL" id="KTD08311.1"/>
    </source>
</evidence>
<accession>A0A0W0UKS2</accession>
<dbReference type="EMBL" id="LNYG01000013">
    <property type="protein sequence ID" value="KTD08311.1"/>
    <property type="molecule type" value="Genomic_DNA"/>
</dbReference>
<evidence type="ECO:0000259" key="1">
    <source>
        <dbReference type="PROSITE" id="PS51819"/>
    </source>
</evidence>
<protein>
    <submittedName>
        <fullName evidence="2">Bleomycin resistance protein</fullName>
    </submittedName>
</protein>
<dbReference type="PROSITE" id="PS51819">
    <property type="entry name" value="VOC"/>
    <property type="match status" value="1"/>
</dbReference>
<dbReference type="Gene3D" id="3.30.720.120">
    <property type="match status" value="1"/>
</dbReference>
<dbReference type="Proteomes" id="UP000054715">
    <property type="component" value="Unassembled WGS sequence"/>
</dbReference>
<dbReference type="OrthoDB" id="9806945at2"/>
<dbReference type="Pfam" id="PF00903">
    <property type="entry name" value="Glyoxalase"/>
    <property type="match status" value="1"/>
</dbReference>
<dbReference type="AlphaFoldDB" id="A0A0W0UKS2"/>
<feature type="domain" description="VOC" evidence="1">
    <location>
        <begin position="3"/>
        <end position="121"/>
    </location>
</feature>
<dbReference type="STRING" id="455.Ljam_2506"/>
<reference evidence="3 5" key="2">
    <citation type="submission" date="2016-05" db="EMBL/GenBank/DDBJ databases">
        <authorList>
            <person name="Prochazka B."/>
            <person name="Indra A."/>
            <person name="Hasenberger P."/>
            <person name="Blaschitz M."/>
            <person name="Wagner L."/>
            <person name="Wewalka G."/>
            <person name="Sorschag S."/>
            <person name="Schmid D."/>
            <person name="Ruppitsch W."/>
        </authorList>
    </citation>
    <scope>NUCLEOTIDE SEQUENCE [LARGE SCALE GENOMIC DNA]</scope>
    <source>
        <strain evidence="3 5">974010_12</strain>
    </source>
</reference>
<dbReference type="RefSeq" id="WP_058450352.1">
    <property type="nucleotide sequence ID" value="NZ_CAAAJF010000001.1"/>
</dbReference>
<proteinExistence type="predicted"/>
<evidence type="ECO:0000313" key="3">
    <source>
        <dbReference type="EMBL" id="OCH97162.1"/>
    </source>
</evidence>
<dbReference type="SUPFAM" id="SSF54593">
    <property type="entry name" value="Glyoxalase/Bleomycin resistance protein/Dihydroxybiphenyl dioxygenase"/>
    <property type="match status" value="1"/>
</dbReference>
<dbReference type="Gene3D" id="3.30.720.110">
    <property type="match status" value="1"/>
</dbReference>
<dbReference type="InterPro" id="IPR004360">
    <property type="entry name" value="Glyas_Fos-R_dOase_dom"/>
</dbReference>